<proteinExistence type="predicted"/>
<dbReference type="EMBL" id="LAZR01026578">
    <property type="protein sequence ID" value="KKL68285.1"/>
    <property type="molecule type" value="Genomic_DNA"/>
</dbReference>
<dbReference type="AlphaFoldDB" id="A0A0F9GFU0"/>
<evidence type="ECO:0000313" key="2">
    <source>
        <dbReference type="EMBL" id="KKL68285.1"/>
    </source>
</evidence>
<accession>A0A0F9GFU0</accession>
<name>A0A0F9GFU0_9ZZZZ</name>
<gene>
    <name evidence="2" type="ORF">LCGC14_2126530</name>
</gene>
<feature type="transmembrane region" description="Helical" evidence="1">
    <location>
        <begin position="9"/>
        <end position="27"/>
    </location>
</feature>
<feature type="non-terminal residue" evidence="2">
    <location>
        <position position="48"/>
    </location>
</feature>
<evidence type="ECO:0000256" key="1">
    <source>
        <dbReference type="SAM" id="Phobius"/>
    </source>
</evidence>
<keyword evidence="1" id="KW-1133">Transmembrane helix</keyword>
<keyword evidence="1" id="KW-0812">Transmembrane</keyword>
<comment type="caution">
    <text evidence="2">The sequence shown here is derived from an EMBL/GenBank/DDBJ whole genome shotgun (WGS) entry which is preliminary data.</text>
</comment>
<keyword evidence="1" id="KW-0472">Membrane</keyword>
<sequence length="48" mass="5514">MQQGRLRQWILIGVAIVLAVVVIWRVPRGCDDDLQGMDPEAARIERLR</sequence>
<reference evidence="2" key="1">
    <citation type="journal article" date="2015" name="Nature">
        <title>Complex archaea that bridge the gap between prokaryotes and eukaryotes.</title>
        <authorList>
            <person name="Spang A."/>
            <person name="Saw J.H."/>
            <person name="Jorgensen S.L."/>
            <person name="Zaremba-Niedzwiedzka K."/>
            <person name="Martijn J."/>
            <person name="Lind A.E."/>
            <person name="van Eijk R."/>
            <person name="Schleper C."/>
            <person name="Guy L."/>
            <person name="Ettema T.J."/>
        </authorList>
    </citation>
    <scope>NUCLEOTIDE SEQUENCE</scope>
</reference>
<organism evidence="2">
    <name type="scientific">marine sediment metagenome</name>
    <dbReference type="NCBI Taxonomy" id="412755"/>
    <lineage>
        <taxon>unclassified sequences</taxon>
        <taxon>metagenomes</taxon>
        <taxon>ecological metagenomes</taxon>
    </lineage>
</organism>
<protein>
    <submittedName>
        <fullName evidence="2">Uncharacterized protein</fullName>
    </submittedName>
</protein>